<gene>
    <name evidence="2" type="ORF">VM1G_02116</name>
</gene>
<feature type="compositionally biased region" description="Basic and acidic residues" evidence="1">
    <location>
        <begin position="334"/>
        <end position="350"/>
    </location>
</feature>
<dbReference type="Proteomes" id="UP000078559">
    <property type="component" value="Chromosome 2"/>
</dbReference>
<accession>A0A194VRT9</accession>
<dbReference type="AlphaFoldDB" id="A0A194VRT9"/>
<dbReference type="EMBL" id="CM003099">
    <property type="protein sequence ID" value="KUI66653.1"/>
    <property type="molecule type" value="Genomic_DNA"/>
</dbReference>
<organism evidence="2 3">
    <name type="scientific">Cytospora mali</name>
    <name type="common">Apple Valsa canker fungus</name>
    <name type="synonym">Valsa mali</name>
    <dbReference type="NCBI Taxonomy" id="578113"/>
    <lineage>
        <taxon>Eukaryota</taxon>
        <taxon>Fungi</taxon>
        <taxon>Dikarya</taxon>
        <taxon>Ascomycota</taxon>
        <taxon>Pezizomycotina</taxon>
        <taxon>Sordariomycetes</taxon>
        <taxon>Sordariomycetidae</taxon>
        <taxon>Diaporthales</taxon>
        <taxon>Cytosporaceae</taxon>
        <taxon>Cytospora</taxon>
    </lineage>
</organism>
<dbReference type="OrthoDB" id="5215091at2759"/>
<feature type="compositionally biased region" description="Polar residues" evidence="1">
    <location>
        <begin position="26"/>
        <end position="39"/>
    </location>
</feature>
<keyword evidence="3" id="KW-1185">Reference proteome</keyword>
<feature type="region of interest" description="Disordered" evidence="1">
    <location>
        <begin position="9"/>
        <end position="46"/>
    </location>
</feature>
<sequence length="446" mass="49865">MVTWVKYSEAPGLPRRKANPPPSPVNPTMASTKPASPASTGGVHPETTIPERALIRDVFATEFGGAYAQAVDIKTPQLFHALTTKRLDDPDDKDFPSCSSSSSLPSSLHTEVLKNTIDLLQRFHLCAPVFPSLDPTVPDNMTRNAEAVFWRATFCRYFCDDVAGLDEGKVWCDVRRFVGALRRIWENDPAGGRVVPARARLTAAAMYEPRPARQRGRMASLLWELMGLAAAGLKEESRLRDMETWAVEVTARVGLWKKLVNNEDKGLILRFPINENTRAYPKDVLPEYNDGESFECVGSLSPGRKLTKVLDAMKLFKEQKHGLPVPTQVKALPAREEAVHEKNVPKEHAAPQKVVSQDDTPQAAKPKEKSLSDDALRMDGVVEHHPSHEEEVAIYEEPGWSTRPPYAHDASRKEPVNRFLSVVGRILDANKVPFNWAKLWKRSRKD</sequence>
<feature type="region of interest" description="Disordered" evidence="1">
    <location>
        <begin position="334"/>
        <end position="374"/>
    </location>
</feature>
<feature type="compositionally biased region" description="Basic and acidic residues" evidence="1">
    <location>
        <begin position="365"/>
        <end position="374"/>
    </location>
</feature>
<evidence type="ECO:0000256" key="1">
    <source>
        <dbReference type="SAM" id="MobiDB-lite"/>
    </source>
</evidence>
<name>A0A194VRT9_CYTMA</name>
<protein>
    <submittedName>
        <fullName evidence="2">Uncharacterized protein</fullName>
    </submittedName>
</protein>
<evidence type="ECO:0000313" key="2">
    <source>
        <dbReference type="EMBL" id="KUI66653.1"/>
    </source>
</evidence>
<evidence type="ECO:0000313" key="3">
    <source>
        <dbReference type="Proteomes" id="UP000078559"/>
    </source>
</evidence>
<proteinExistence type="predicted"/>
<reference evidence="2" key="1">
    <citation type="submission" date="2014-12" db="EMBL/GenBank/DDBJ databases">
        <title>Genome Sequence of Valsa Canker Pathogens Uncovers a Specific Adaption of Colonization on Woody Bark.</title>
        <authorList>
            <person name="Yin Z."/>
            <person name="Liu H."/>
            <person name="Gao X."/>
            <person name="Li Z."/>
            <person name="Song N."/>
            <person name="Ke X."/>
            <person name="Dai Q."/>
            <person name="Wu Y."/>
            <person name="Sun Y."/>
            <person name="Xu J.-R."/>
            <person name="Kang Z.K."/>
            <person name="Wang L."/>
            <person name="Huang L."/>
        </authorList>
    </citation>
    <scope>NUCLEOTIDE SEQUENCE [LARGE SCALE GENOMIC DNA]</scope>
    <source>
        <strain evidence="2">03-8</strain>
    </source>
</reference>